<feature type="transmembrane region" description="Helical" evidence="2">
    <location>
        <begin position="137"/>
        <end position="154"/>
    </location>
</feature>
<keyword evidence="4" id="KW-1185">Reference proteome</keyword>
<sequence length="219" mass="24304">MANLPKQPHILIIPFPAQGHMLPLLDLTHHLATHGLTITILVTPKNLPIINPILSSSPNIHSFVLPFPHHPALPAGVENVKDIGNHGNISIVKSLANLQTPIIEWFNSHSNPPVAIIYDFFLGWTQHLSNKLGIHRICFFSSGAFLISVLGYAMRNISSVRSNKTMTVFHDLPDSPSFAWEHLPSLVRAYKESDPDWEFIVDGHIANESSELGLGCEHF</sequence>
<dbReference type="PANTHER" id="PTHR48047:SF28">
    <property type="entry name" value="F11M15.8 PROTEIN"/>
    <property type="match status" value="1"/>
</dbReference>
<organism evidence="3 4">
    <name type="scientific">Tagetes erecta</name>
    <name type="common">African marigold</name>
    <dbReference type="NCBI Taxonomy" id="13708"/>
    <lineage>
        <taxon>Eukaryota</taxon>
        <taxon>Viridiplantae</taxon>
        <taxon>Streptophyta</taxon>
        <taxon>Embryophyta</taxon>
        <taxon>Tracheophyta</taxon>
        <taxon>Spermatophyta</taxon>
        <taxon>Magnoliopsida</taxon>
        <taxon>eudicotyledons</taxon>
        <taxon>Gunneridae</taxon>
        <taxon>Pentapetalae</taxon>
        <taxon>asterids</taxon>
        <taxon>campanulids</taxon>
        <taxon>Asterales</taxon>
        <taxon>Asteraceae</taxon>
        <taxon>Asteroideae</taxon>
        <taxon>Heliantheae alliance</taxon>
        <taxon>Tageteae</taxon>
        <taxon>Tagetes</taxon>
    </lineage>
</organism>
<protein>
    <recommendedName>
        <fullName evidence="5">UDP-glycosyltransferase</fullName>
    </recommendedName>
</protein>
<proteinExistence type="inferred from homology"/>
<dbReference type="GO" id="GO:0035251">
    <property type="term" value="F:UDP-glucosyltransferase activity"/>
    <property type="evidence" value="ECO:0007669"/>
    <property type="project" value="TreeGrafter"/>
</dbReference>
<dbReference type="EMBL" id="JAUHHV010000005">
    <property type="protein sequence ID" value="KAK1423209.1"/>
    <property type="molecule type" value="Genomic_DNA"/>
</dbReference>
<dbReference type="PANTHER" id="PTHR48047">
    <property type="entry name" value="GLYCOSYLTRANSFERASE"/>
    <property type="match status" value="1"/>
</dbReference>
<gene>
    <name evidence="3" type="ORF">QVD17_18505</name>
</gene>
<evidence type="ECO:0000256" key="1">
    <source>
        <dbReference type="ARBA" id="ARBA00009995"/>
    </source>
</evidence>
<evidence type="ECO:0000313" key="4">
    <source>
        <dbReference type="Proteomes" id="UP001229421"/>
    </source>
</evidence>
<evidence type="ECO:0000313" key="3">
    <source>
        <dbReference type="EMBL" id="KAK1423209.1"/>
    </source>
</evidence>
<dbReference type="Gene3D" id="3.40.50.2000">
    <property type="entry name" value="Glycogen Phosphorylase B"/>
    <property type="match status" value="1"/>
</dbReference>
<evidence type="ECO:0008006" key="5">
    <source>
        <dbReference type="Google" id="ProtNLM"/>
    </source>
</evidence>
<dbReference type="SUPFAM" id="SSF53756">
    <property type="entry name" value="UDP-Glycosyltransferase/glycogen phosphorylase"/>
    <property type="match status" value="1"/>
</dbReference>
<evidence type="ECO:0000256" key="2">
    <source>
        <dbReference type="SAM" id="Phobius"/>
    </source>
</evidence>
<dbReference type="Proteomes" id="UP001229421">
    <property type="component" value="Unassembled WGS sequence"/>
</dbReference>
<keyword evidence="2" id="KW-0472">Membrane</keyword>
<comment type="similarity">
    <text evidence="1">Belongs to the UDP-glycosyltransferase family.</text>
</comment>
<comment type="caution">
    <text evidence="3">The sequence shown here is derived from an EMBL/GenBank/DDBJ whole genome shotgun (WGS) entry which is preliminary data.</text>
</comment>
<keyword evidence="2" id="KW-1133">Transmembrane helix</keyword>
<name>A0AAD8KHW9_TARER</name>
<reference evidence="3" key="1">
    <citation type="journal article" date="2023" name="bioRxiv">
        <title>Improved chromosome-level genome assembly for marigold (Tagetes erecta).</title>
        <authorList>
            <person name="Jiang F."/>
            <person name="Yuan L."/>
            <person name="Wang S."/>
            <person name="Wang H."/>
            <person name="Xu D."/>
            <person name="Wang A."/>
            <person name="Fan W."/>
        </authorList>
    </citation>
    <scope>NUCLEOTIDE SEQUENCE</scope>
    <source>
        <strain evidence="3">WSJ</strain>
        <tissue evidence="3">Leaf</tissue>
    </source>
</reference>
<keyword evidence="2" id="KW-0812">Transmembrane</keyword>
<dbReference type="AlphaFoldDB" id="A0AAD8KHW9"/>
<accession>A0AAD8KHW9</accession>